<gene>
    <name evidence="1" type="primary">OJ1612_A04.118</name>
</gene>
<reference evidence="2" key="1">
    <citation type="journal article" date="2005" name="Nature">
        <title>The map-based sequence of the rice genome.</title>
        <authorList>
            <consortium name="International rice genome sequencing project (IRGSP)"/>
            <person name="Matsumoto T."/>
            <person name="Wu J."/>
            <person name="Kanamori H."/>
            <person name="Katayose Y."/>
            <person name="Fujisawa M."/>
            <person name="Namiki N."/>
            <person name="Mizuno H."/>
            <person name="Yamamoto K."/>
            <person name="Antonio B.A."/>
            <person name="Baba T."/>
            <person name="Sakata K."/>
            <person name="Nagamura Y."/>
            <person name="Aoki H."/>
            <person name="Arikawa K."/>
            <person name="Arita K."/>
            <person name="Bito T."/>
            <person name="Chiden Y."/>
            <person name="Fujitsuka N."/>
            <person name="Fukunaka R."/>
            <person name="Hamada M."/>
            <person name="Harada C."/>
            <person name="Hayashi A."/>
            <person name="Hijishita S."/>
            <person name="Honda M."/>
            <person name="Hosokawa S."/>
            <person name="Ichikawa Y."/>
            <person name="Idonuma A."/>
            <person name="Iijima M."/>
            <person name="Ikeda M."/>
            <person name="Ikeno M."/>
            <person name="Ito K."/>
            <person name="Ito S."/>
            <person name="Ito T."/>
            <person name="Ito Y."/>
            <person name="Ito Y."/>
            <person name="Iwabuchi A."/>
            <person name="Kamiya K."/>
            <person name="Karasawa W."/>
            <person name="Kurita K."/>
            <person name="Katagiri S."/>
            <person name="Kikuta A."/>
            <person name="Kobayashi H."/>
            <person name="Kobayashi N."/>
            <person name="Machita K."/>
            <person name="Maehara T."/>
            <person name="Masukawa M."/>
            <person name="Mizubayashi T."/>
            <person name="Mukai Y."/>
            <person name="Nagasaki H."/>
            <person name="Nagata Y."/>
            <person name="Naito S."/>
            <person name="Nakashima M."/>
            <person name="Nakama Y."/>
            <person name="Nakamichi Y."/>
            <person name="Nakamura M."/>
            <person name="Meguro A."/>
            <person name="Negishi M."/>
            <person name="Ohta I."/>
            <person name="Ohta T."/>
            <person name="Okamoto M."/>
            <person name="Ono N."/>
            <person name="Saji S."/>
            <person name="Sakaguchi M."/>
            <person name="Sakai K."/>
            <person name="Shibata M."/>
            <person name="Shimokawa T."/>
            <person name="Song J."/>
            <person name="Takazaki Y."/>
            <person name="Terasawa K."/>
            <person name="Tsugane M."/>
            <person name="Tsuji K."/>
            <person name="Ueda S."/>
            <person name="Waki K."/>
            <person name="Yamagata H."/>
            <person name="Yamamoto M."/>
            <person name="Yamamoto S."/>
            <person name="Yamane H."/>
            <person name="Yoshiki S."/>
            <person name="Yoshihara R."/>
            <person name="Yukawa K."/>
            <person name="Zhong H."/>
            <person name="Yano M."/>
            <person name="Yuan Q."/>
            <person name="Ouyang S."/>
            <person name="Liu J."/>
            <person name="Jones K.M."/>
            <person name="Gansberger K."/>
            <person name="Moffat K."/>
            <person name="Hill J."/>
            <person name="Bera J."/>
            <person name="Fadrosh D."/>
            <person name="Jin S."/>
            <person name="Johri S."/>
            <person name="Kim M."/>
            <person name="Overton L."/>
            <person name="Reardon M."/>
            <person name="Tsitrin T."/>
            <person name="Vuong H."/>
            <person name="Weaver B."/>
            <person name="Ciecko A."/>
            <person name="Tallon L."/>
            <person name="Jackson J."/>
            <person name="Pai G."/>
            <person name="Aken S.V."/>
            <person name="Utterback T."/>
            <person name="Reidmuller S."/>
            <person name="Feldblyum T."/>
            <person name="Hsiao J."/>
            <person name="Zismann V."/>
            <person name="Iobst S."/>
            <person name="de Vazeille A.R."/>
            <person name="Buell C.R."/>
            <person name="Ying K."/>
            <person name="Li Y."/>
            <person name="Lu T."/>
            <person name="Huang Y."/>
            <person name="Zhao Q."/>
            <person name="Feng Q."/>
            <person name="Zhang L."/>
            <person name="Zhu J."/>
            <person name="Weng Q."/>
            <person name="Mu J."/>
            <person name="Lu Y."/>
            <person name="Fan D."/>
            <person name="Liu Y."/>
            <person name="Guan J."/>
            <person name="Zhang Y."/>
            <person name="Yu S."/>
            <person name="Liu X."/>
            <person name="Zhang Y."/>
            <person name="Hong G."/>
            <person name="Han B."/>
            <person name="Choisne N."/>
            <person name="Demange N."/>
            <person name="Orjeda G."/>
            <person name="Samain S."/>
            <person name="Cattolico L."/>
            <person name="Pelletier E."/>
            <person name="Couloux A."/>
            <person name="Segurens B."/>
            <person name="Wincker P."/>
            <person name="D'Hont A."/>
            <person name="Scarpelli C."/>
            <person name="Weissenbach J."/>
            <person name="Salanoubat M."/>
            <person name="Quetier F."/>
            <person name="Yu Y."/>
            <person name="Kim H.R."/>
            <person name="Rambo T."/>
            <person name="Currie J."/>
            <person name="Collura K."/>
            <person name="Luo M."/>
            <person name="Yang T."/>
            <person name="Ammiraju J.S.S."/>
            <person name="Engler F."/>
            <person name="Soderlund C."/>
            <person name="Wing R.A."/>
            <person name="Palmer L.E."/>
            <person name="de la Bastide M."/>
            <person name="Spiegel L."/>
            <person name="Nascimento L."/>
            <person name="Zutavern T."/>
            <person name="O'Shaughnessy A."/>
            <person name="Dike S."/>
            <person name="Dedhia N."/>
            <person name="Preston R."/>
            <person name="Balija V."/>
            <person name="McCombie W.R."/>
            <person name="Chow T."/>
            <person name="Chen H."/>
            <person name="Chung M."/>
            <person name="Chen C."/>
            <person name="Shaw J."/>
            <person name="Wu H."/>
            <person name="Hsiao K."/>
            <person name="Chao Y."/>
            <person name="Chu M."/>
            <person name="Cheng C."/>
            <person name="Hour A."/>
            <person name="Lee P."/>
            <person name="Lin S."/>
            <person name="Lin Y."/>
            <person name="Liou J."/>
            <person name="Liu S."/>
            <person name="Hsing Y."/>
            <person name="Raghuvanshi S."/>
            <person name="Mohanty A."/>
            <person name="Bharti A.K."/>
            <person name="Gaur A."/>
            <person name="Gupta V."/>
            <person name="Kumar D."/>
            <person name="Ravi V."/>
            <person name="Vij S."/>
            <person name="Kapur A."/>
            <person name="Khurana P."/>
            <person name="Khurana P."/>
            <person name="Khurana J.P."/>
            <person name="Tyagi A.K."/>
            <person name="Gaikwad K."/>
            <person name="Singh A."/>
            <person name="Dalal V."/>
            <person name="Srivastava S."/>
            <person name="Dixit A."/>
            <person name="Pal A.K."/>
            <person name="Ghazi I.A."/>
            <person name="Yadav M."/>
            <person name="Pandit A."/>
            <person name="Bhargava A."/>
            <person name="Sureshbabu K."/>
            <person name="Batra K."/>
            <person name="Sharma T.R."/>
            <person name="Mohapatra T."/>
            <person name="Singh N.K."/>
            <person name="Messing J."/>
            <person name="Nelson A.B."/>
            <person name="Fuks G."/>
            <person name="Kavchok S."/>
            <person name="Keizer G."/>
            <person name="Linton E."/>
            <person name="Llaca V."/>
            <person name="Song R."/>
            <person name="Tanyolac B."/>
            <person name="Young S."/>
            <person name="Ho-Il K."/>
            <person name="Hahn J.H."/>
            <person name="Sangsakoo G."/>
            <person name="Vanavichit A."/>
            <person name="de Mattos Luiz.A.T."/>
            <person name="Zimmer P.D."/>
            <person name="Malone G."/>
            <person name="Dellagostin O."/>
            <person name="de Oliveira A.C."/>
            <person name="Bevan M."/>
            <person name="Bancroft I."/>
            <person name="Minx P."/>
            <person name="Cordum H."/>
            <person name="Wilson R."/>
            <person name="Cheng Z."/>
            <person name="Jin W."/>
            <person name="Jiang J."/>
            <person name="Leong S.A."/>
            <person name="Iwama H."/>
            <person name="Gojobori T."/>
            <person name="Itoh T."/>
            <person name="Niimura Y."/>
            <person name="Fujii Y."/>
            <person name="Habara T."/>
            <person name="Sakai H."/>
            <person name="Sato Y."/>
            <person name="Wilson G."/>
            <person name="Kumar K."/>
            <person name="McCouch S."/>
            <person name="Juretic N."/>
            <person name="Hoen D."/>
            <person name="Wright S."/>
            <person name="Bruskiewich R."/>
            <person name="Bureau T."/>
            <person name="Miyao A."/>
            <person name="Hirochika H."/>
            <person name="Nishikawa T."/>
            <person name="Kadowaki K."/>
            <person name="Sugiura M."/>
            <person name="Burr B."/>
            <person name="Sasaki T."/>
        </authorList>
    </citation>
    <scope>NUCLEOTIDE SEQUENCE [LARGE SCALE GENOMIC DNA]</scope>
    <source>
        <strain evidence="2">cv. Nipponbare</strain>
    </source>
</reference>
<organism evidence="1 2">
    <name type="scientific">Oryza sativa subsp. japonica</name>
    <name type="common">Rice</name>
    <dbReference type="NCBI Taxonomy" id="39947"/>
    <lineage>
        <taxon>Eukaryota</taxon>
        <taxon>Viridiplantae</taxon>
        <taxon>Streptophyta</taxon>
        <taxon>Embryophyta</taxon>
        <taxon>Tracheophyta</taxon>
        <taxon>Spermatophyta</taxon>
        <taxon>Magnoliopsida</taxon>
        <taxon>Liliopsida</taxon>
        <taxon>Poales</taxon>
        <taxon>Poaceae</taxon>
        <taxon>BOP clade</taxon>
        <taxon>Oryzoideae</taxon>
        <taxon>Oryzeae</taxon>
        <taxon>Oryzinae</taxon>
        <taxon>Oryza</taxon>
        <taxon>Oryza sativa</taxon>
    </lineage>
</organism>
<accession>Q8GVX9</accession>
<protein>
    <submittedName>
        <fullName evidence="1">Uncharacterized protein</fullName>
    </submittedName>
</protein>
<dbReference type="EMBL" id="AP003960">
    <property type="protein sequence ID" value="BAC45075.1"/>
    <property type="molecule type" value="Genomic_DNA"/>
</dbReference>
<evidence type="ECO:0000313" key="1">
    <source>
        <dbReference type="EMBL" id="BAC45075.1"/>
    </source>
</evidence>
<proteinExistence type="predicted"/>
<name>Q8GVX9_ORYSJ</name>
<dbReference type="AlphaFoldDB" id="Q8GVX9"/>
<dbReference type="Proteomes" id="UP000000763">
    <property type="component" value="Chromosome 7"/>
</dbReference>
<evidence type="ECO:0000313" key="2">
    <source>
        <dbReference type="Proteomes" id="UP000000763"/>
    </source>
</evidence>
<sequence>MVSTMGMHGKINVNNGKGMEDQELVLCRCSASPTYLTLDFSHSDLHFFISFDRLKNEEYNILLSVLID</sequence>
<reference evidence="2" key="2">
    <citation type="journal article" date="2008" name="Nucleic Acids Res.">
        <title>The rice annotation project database (RAP-DB): 2008 update.</title>
        <authorList>
            <consortium name="The rice annotation project (RAP)"/>
        </authorList>
    </citation>
    <scope>GENOME REANNOTATION</scope>
    <source>
        <strain evidence="2">cv. Nipponbare</strain>
    </source>
</reference>